<feature type="compositionally biased region" description="Basic and acidic residues" evidence="6">
    <location>
        <begin position="208"/>
        <end position="224"/>
    </location>
</feature>
<keyword evidence="9" id="KW-1185">Reference proteome</keyword>
<protein>
    <recommendedName>
        <fullName evidence="7">Protein kinase domain-containing protein</fullName>
    </recommendedName>
</protein>
<dbReference type="GO" id="GO:0004674">
    <property type="term" value="F:protein serine/threonine kinase activity"/>
    <property type="evidence" value="ECO:0007669"/>
    <property type="project" value="UniProtKB-KW"/>
</dbReference>
<dbReference type="PROSITE" id="PS50011">
    <property type="entry name" value="PROTEIN_KINASE_DOM"/>
    <property type="match status" value="1"/>
</dbReference>
<dbReference type="InterPro" id="IPR008271">
    <property type="entry name" value="Ser/Thr_kinase_AS"/>
</dbReference>
<dbReference type="SUPFAM" id="SSF56112">
    <property type="entry name" value="Protein kinase-like (PK-like)"/>
    <property type="match status" value="1"/>
</dbReference>
<evidence type="ECO:0000313" key="8">
    <source>
        <dbReference type="EMBL" id="CAI2359934.1"/>
    </source>
</evidence>
<gene>
    <name evidence="8" type="ORF">ECRASSUSDP1_LOCUS1228</name>
</gene>
<evidence type="ECO:0000256" key="4">
    <source>
        <dbReference type="ARBA" id="ARBA00022777"/>
    </source>
</evidence>
<dbReference type="InterPro" id="IPR000719">
    <property type="entry name" value="Prot_kinase_dom"/>
</dbReference>
<evidence type="ECO:0000256" key="3">
    <source>
        <dbReference type="ARBA" id="ARBA00022741"/>
    </source>
</evidence>
<dbReference type="Pfam" id="PF00069">
    <property type="entry name" value="Pkinase"/>
    <property type="match status" value="1"/>
</dbReference>
<dbReference type="PANTHER" id="PTHR11584:SF369">
    <property type="entry name" value="MITOGEN-ACTIVATED PROTEIN KINASE KINASE KINASE 19-RELATED"/>
    <property type="match status" value="1"/>
</dbReference>
<feature type="compositionally biased region" description="Acidic residues" evidence="6">
    <location>
        <begin position="230"/>
        <end position="244"/>
    </location>
</feature>
<evidence type="ECO:0000256" key="2">
    <source>
        <dbReference type="ARBA" id="ARBA00022679"/>
    </source>
</evidence>
<dbReference type="AlphaFoldDB" id="A0AAD1U493"/>
<dbReference type="PANTHER" id="PTHR11584">
    <property type="entry name" value="SERINE/THREONINE PROTEIN KINASE"/>
    <property type="match status" value="1"/>
</dbReference>
<dbReference type="EMBL" id="CAMPGE010001163">
    <property type="protein sequence ID" value="CAI2359934.1"/>
    <property type="molecule type" value="Genomic_DNA"/>
</dbReference>
<keyword evidence="2" id="KW-0808">Transferase</keyword>
<accession>A0AAD1U493</accession>
<sequence length="587" mass="67118">MEPIDKEQTPVSNGKIREKANSSYSSRPSTNEKAIKFFSRYQHLKKFEPKPKRTTADEPQQAEQEVLAKFHSTEDKILDFSAYTKKESKQSINEDDLSDNFEGSVDSLEPDEDAPPTIPRKESLKKAKSAMADQNFKEESKVQENNQNIQEYLESTLNINIMKPKNLEEEKKVEDSPKNLESEPDLSLLDSSTSHSYKFYQQSNDNDSLNKDSHDQEALIEEARIVNSSDSDDNFEREAEDELKLEDPPKKELVKKKSTKEESKMVPPKAYKSSSYNPIKKGRFVRKKELEGTIGKGDTLGGLAVAKVEILKFLGSGGEGKVYLGRIVELDQLVAFKQFEIVQNDVQEKKIIEAIKKEMKIVKKLSDKNVVKFFTIHKSNLDGDNAVQYNILMEYCDGGSLDTKLMKRKGKPLKLSLTKSIVHQILSGLKYLHDNRIIHRDMKPANILMDKSETRFKIADFGVATEVMGKNSNTHRTNTGTPWYMAPEVIKNEPYKYPIDIWAVGCILYELVSGKRPYYTCQNKFSSMYMIGNNHTPLEKSDHKVRQKFKDKEITDFLKKCWDPDPSKRAKAGELLEHPFLEGVTEI</sequence>
<feature type="domain" description="Protein kinase" evidence="7">
    <location>
        <begin position="308"/>
        <end position="581"/>
    </location>
</feature>
<evidence type="ECO:0000256" key="6">
    <source>
        <dbReference type="SAM" id="MobiDB-lite"/>
    </source>
</evidence>
<dbReference type="GO" id="GO:0005524">
    <property type="term" value="F:ATP binding"/>
    <property type="evidence" value="ECO:0007669"/>
    <property type="project" value="UniProtKB-KW"/>
</dbReference>
<name>A0AAD1U493_EUPCR</name>
<keyword evidence="3" id="KW-0547">Nucleotide-binding</keyword>
<dbReference type="Proteomes" id="UP001295684">
    <property type="component" value="Unassembled WGS sequence"/>
</dbReference>
<keyword evidence="4" id="KW-0418">Kinase</keyword>
<dbReference type="Gene3D" id="1.10.510.10">
    <property type="entry name" value="Transferase(Phosphotransferase) domain 1"/>
    <property type="match status" value="1"/>
</dbReference>
<feature type="region of interest" description="Disordered" evidence="6">
    <location>
        <begin position="85"/>
        <end position="148"/>
    </location>
</feature>
<feature type="region of interest" description="Disordered" evidence="6">
    <location>
        <begin position="1"/>
        <end position="33"/>
    </location>
</feature>
<feature type="region of interest" description="Disordered" evidence="6">
    <location>
        <begin position="168"/>
        <end position="273"/>
    </location>
</feature>
<comment type="caution">
    <text evidence="8">The sequence shown here is derived from an EMBL/GenBank/DDBJ whole genome shotgun (WGS) entry which is preliminary data.</text>
</comment>
<evidence type="ECO:0000256" key="5">
    <source>
        <dbReference type="ARBA" id="ARBA00022840"/>
    </source>
</evidence>
<dbReference type="SMART" id="SM00220">
    <property type="entry name" value="S_TKc"/>
    <property type="match status" value="1"/>
</dbReference>
<feature type="compositionally biased region" description="Polar residues" evidence="6">
    <location>
        <begin position="21"/>
        <end position="32"/>
    </location>
</feature>
<feature type="compositionally biased region" description="Low complexity" evidence="6">
    <location>
        <begin position="185"/>
        <end position="196"/>
    </location>
</feature>
<keyword evidence="1" id="KW-0723">Serine/threonine-protein kinase</keyword>
<proteinExistence type="predicted"/>
<dbReference type="Gene3D" id="3.30.200.20">
    <property type="entry name" value="Phosphorylase Kinase, domain 1"/>
    <property type="match status" value="1"/>
</dbReference>
<feature type="compositionally biased region" description="Basic and acidic residues" evidence="6">
    <location>
        <begin position="168"/>
        <end position="181"/>
    </location>
</feature>
<evidence type="ECO:0000313" key="9">
    <source>
        <dbReference type="Proteomes" id="UP001295684"/>
    </source>
</evidence>
<keyword evidence="5" id="KW-0067">ATP-binding</keyword>
<evidence type="ECO:0000256" key="1">
    <source>
        <dbReference type="ARBA" id="ARBA00022527"/>
    </source>
</evidence>
<organism evidence="8 9">
    <name type="scientific">Euplotes crassus</name>
    <dbReference type="NCBI Taxonomy" id="5936"/>
    <lineage>
        <taxon>Eukaryota</taxon>
        <taxon>Sar</taxon>
        <taxon>Alveolata</taxon>
        <taxon>Ciliophora</taxon>
        <taxon>Intramacronucleata</taxon>
        <taxon>Spirotrichea</taxon>
        <taxon>Hypotrichia</taxon>
        <taxon>Euplotida</taxon>
        <taxon>Euplotidae</taxon>
        <taxon>Moneuplotes</taxon>
    </lineage>
</organism>
<reference evidence="8" key="1">
    <citation type="submission" date="2023-07" db="EMBL/GenBank/DDBJ databases">
        <authorList>
            <consortium name="AG Swart"/>
            <person name="Singh M."/>
            <person name="Singh A."/>
            <person name="Seah K."/>
            <person name="Emmerich C."/>
        </authorList>
    </citation>
    <scope>NUCLEOTIDE SEQUENCE</scope>
    <source>
        <strain evidence="8">DP1</strain>
    </source>
</reference>
<dbReference type="InterPro" id="IPR011009">
    <property type="entry name" value="Kinase-like_dom_sf"/>
</dbReference>
<evidence type="ECO:0000259" key="7">
    <source>
        <dbReference type="PROSITE" id="PS50011"/>
    </source>
</evidence>
<dbReference type="PROSITE" id="PS00108">
    <property type="entry name" value="PROTEIN_KINASE_ST"/>
    <property type="match status" value="1"/>
</dbReference>